<protein>
    <submittedName>
        <fullName evidence="1">Uncharacterized protein</fullName>
    </submittedName>
</protein>
<reference evidence="1" key="2">
    <citation type="journal article" date="2015" name="Data Brief">
        <title>Shoot transcriptome of the giant reed, Arundo donax.</title>
        <authorList>
            <person name="Barrero R.A."/>
            <person name="Guerrero F.D."/>
            <person name="Moolhuijzen P."/>
            <person name="Goolsby J.A."/>
            <person name="Tidwell J."/>
            <person name="Bellgard S.E."/>
            <person name="Bellgard M.I."/>
        </authorList>
    </citation>
    <scope>NUCLEOTIDE SEQUENCE</scope>
    <source>
        <tissue evidence="1">Shoot tissue taken approximately 20 cm above the soil surface</tissue>
    </source>
</reference>
<name>A0A0A9FAP8_ARUDO</name>
<evidence type="ECO:0000313" key="1">
    <source>
        <dbReference type="EMBL" id="JAE07206.1"/>
    </source>
</evidence>
<dbReference type="AlphaFoldDB" id="A0A0A9FAP8"/>
<accession>A0A0A9FAP8</accession>
<sequence length="39" mass="4414">MAFSQRYGSLTGNTKPKALSLEDSCSFCFKIRVKERINS</sequence>
<dbReference type="EMBL" id="GBRH01190690">
    <property type="protein sequence ID" value="JAE07206.1"/>
    <property type="molecule type" value="Transcribed_RNA"/>
</dbReference>
<organism evidence="1">
    <name type="scientific">Arundo donax</name>
    <name type="common">Giant reed</name>
    <name type="synonym">Donax arundinaceus</name>
    <dbReference type="NCBI Taxonomy" id="35708"/>
    <lineage>
        <taxon>Eukaryota</taxon>
        <taxon>Viridiplantae</taxon>
        <taxon>Streptophyta</taxon>
        <taxon>Embryophyta</taxon>
        <taxon>Tracheophyta</taxon>
        <taxon>Spermatophyta</taxon>
        <taxon>Magnoliopsida</taxon>
        <taxon>Liliopsida</taxon>
        <taxon>Poales</taxon>
        <taxon>Poaceae</taxon>
        <taxon>PACMAD clade</taxon>
        <taxon>Arundinoideae</taxon>
        <taxon>Arundineae</taxon>
        <taxon>Arundo</taxon>
    </lineage>
</organism>
<reference evidence="1" key="1">
    <citation type="submission" date="2014-09" db="EMBL/GenBank/DDBJ databases">
        <authorList>
            <person name="Magalhaes I.L.F."/>
            <person name="Oliveira U."/>
            <person name="Santos F.R."/>
            <person name="Vidigal T.H.D.A."/>
            <person name="Brescovit A.D."/>
            <person name="Santos A.J."/>
        </authorList>
    </citation>
    <scope>NUCLEOTIDE SEQUENCE</scope>
    <source>
        <tissue evidence="1">Shoot tissue taken approximately 20 cm above the soil surface</tissue>
    </source>
</reference>
<proteinExistence type="predicted"/>